<dbReference type="Proteomes" id="UP000462449">
    <property type="component" value="Unassembled WGS sequence"/>
</dbReference>
<keyword evidence="4" id="KW-1185">Reference proteome</keyword>
<dbReference type="Proteomes" id="UP000285951">
    <property type="component" value="Unassembled WGS sequence"/>
</dbReference>
<reference evidence="2 5" key="2">
    <citation type="submission" date="2019-12" db="EMBL/GenBank/DDBJ databases">
        <title>Draft genome sequence of Labilibaculum sp. strain 44 isolated from deep waters of Black Sea.</title>
        <authorList>
            <person name="Yadav S."/>
            <person name="Villanueva L."/>
        </authorList>
    </citation>
    <scope>NUCLEOTIDE SEQUENCE [LARGE SCALE GENOMIC DNA]</scope>
    <source>
        <strain evidence="2 5">44</strain>
    </source>
</reference>
<dbReference type="RefSeq" id="WP_124993613.1">
    <property type="nucleotide sequence ID" value="NZ_JAVCNR010000002.1"/>
</dbReference>
<feature type="transmembrane region" description="Helical" evidence="1">
    <location>
        <begin position="35"/>
        <end position="57"/>
    </location>
</feature>
<dbReference type="OrthoDB" id="1121278at2"/>
<sequence length="92" mass="10617">MELKKIVGFVLLGLAVVTFFLYLSLPFILSGSNKIILLTASVYLLNKVFFYSSIYILGKQFISKFGKYLPKWIERRLLKLLKVQPVVETNNK</sequence>
<comment type="caution">
    <text evidence="2">The sequence shown here is derived from an EMBL/GenBank/DDBJ whole genome shotgun (WGS) entry which is preliminary data.</text>
</comment>
<organism evidence="2 5">
    <name type="scientific">Labilibaculum euxinus</name>
    <dbReference type="NCBI Taxonomy" id="2686357"/>
    <lineage>
        <taxon>Bacteria</taxon>
        <taxon>Pseudomonadati</taxon>
        <taxon>Bacteroidota</taxon>
        <taxon>Bacteroidia</taxon>
        <taxon>Marinilabiliales</taxon>
        <taxon>Marinifilaceae</taxon>
        <taxon>Labilibaculum</taxon>
    </lineage>
</organism>
<dbReference type="EMBL" id="QTZN02000012">
    <property type="protein sequence ID" value="MVB06796.1"/>
    <property type="molecule type" value="Genomic_DNA"/>
</dbReference>
<evidence type="ECO:0000313" key="5">
    <source>
        <dbReference type="Proteomes" id="UP000462449"/>
    </source>
</evidence>
<dbReference type="EMBL" id="WOTW01000012">
    <property type="protein sequence ID" value="MUP37591.1"/>
    <property type="molecule type" value="Genomic_DNA"/>
</dbReference>
<evidence type="ECO:0000313" key="2">
    <source>
        <dbReference type="EMBL" id="MUP37591.1"/>
    </source>
</evidence>
<protein>
    <submittedName>
        <fullName evidence="2">Uncharacterized protein</fullName>
    </submittedName>
</protein>
<evidence type="ECO:0000313" key="4">
    <source>
        <dbReference type="Proteomes" id="UP000285951"/>
    </source>
</evidence>
<reference evidence="3 4" key="1">
    <citation type="submission" date="2019-11" db="EMBL/GenBank/DDBJ databases">
        <title>Draft genome sequence of Labilibaculum sp. strain SYP isolated from Black Sea.</title>
        <authorList>
            <person name="Yadav S."/>
            <person name="Villanueva L."/>
        </authorList>
    </citation>
    <scope>NUCLEOTIDE SEQUENCE [LARGE SCALE GENOMIC DNA]</scope>
    <source>
        <strain evidence="3 4">44</strain>
    </source>
</reference>
<evidence type="ECO:0000313" key="3">
    <source>
        <dbReference type="EMBL" id="MVB06796.1"/>
    </source>
</evidence>
<evidence type="ECO:0000256" key="1">
    <source>
        <dbReference type="SAM" id="Phobius"/>
    </source>
</evidence>
<keyword evidence="1" id="KW-0812">Transmembrane</keyword>
<accession>A0A425Y977</accession>
<gene>
    <name evidence="3" type="ORF">DWB62_007160</name>
    <name evidence="2" type="ORF">GNY23_07160</name>
</gene>
<proteinExistence type="predicted"/>
<name>A0A425Y977_9BACT</name>
<keyword evidence="1" id="KW-0472">Membrane</keyword>
<feature type="transmembrane region" description="Helical" evidence="1">
    <location>
        <begin position="7"/>
        <end position="29"/>
    </location>
</feature>
<keyword evidence="1" id="KW-1133">Transmembrane helix</keyword>
<dbReference type="AlphaFoldDB" id="A0A425Y977"/>